<proteinExistence type="inferred from homology"/>
<feature type="binding site" evidence="8">
    <location>
        <position position="25"/>
    </location>
    <ligand>
        <name>substrate</name>
    </ligand>
</feature>
<evidence type="ECO:0000256" key="7">
    <source>
        <dbReference type="ARBA" id="ARBA00023239"/>
    </source>
</evidence>
<feature type="binding site" evidence="8">
    <location>
        <position position="38"/>
    </location>
    <ligand>
        <name>Mg(2+)</name>
        <dbReference type="ChEBI" id="CHEBI:18420"/>
    </ligand>
</feature>
<dbReference type="SFLD" id="SFLDS00029">
    <property type="entry name" value="Radical_SAM"/>
    <property type="match status" value="1"/>
</dbReference>
<dbReference type="InterPro" id="IPR013785">
    <property type="entry name" value="Aldolase_TIM"/>
</dbReference>
<comment type="function">
    <text evidence="8">Catalyzes the complex heterocyclic radical-mediated conversion of 6-carboxy-5,6,7,8-tetrahydropterin (CPH4) to 7-carboxy-7-deazaguanine (CDG), a step common to the biosynthetic pathways of all 7-deazapurine-containing compounds.</text>
</comment>
<feature type="binding site" evidence="8">
    <location>
        <begin position="114"/>
        <end position="116"/>
    </location>
    <ligand>
        <name>S-adenosyl-L-methionine</name>
        <dbReference type="ChEBI" id="CHEBI:59789"/>
    </ligand>
</feature>
<dbReference type="AlphaFoldDB" id="A0A1P8WNK4"/>
<dbReference type="UniPathway" id="UPA00391"/>
<dbReference type="InterPro" id="IPR024924">
    <property type="entry name" value="7-CO-7-deazaguanine_synth-like"/>
</dbReference>
<dbReference type="CDD" id="cd01335">
    <property type="entry name" value="Radical_SAM"/>
    <property type="match status" value="1"/>
</dbReference>
<comment type="catalytic activity">
    <reaction evidence="8">
        <text>6-carboxy-5,6,7,8-tetrahydropterin + H(+) = 7-carboxy-7-carbaguanine + NH4(+)</text>
        <dbReference type="Rhea" id="RHEA:27974"/>
        <dbReference type="ChEBI" id="CHEBI:15378"/>
        <dbReference type="ChEBI" id="CHEBI:28938"/>
        <dbReference type="ChEBI" id="CHEBI:61032"/>
        <dbReference type="ChEBI" id="CHEBI:61036"/>
        <dbReference type="EC" id="4.3.99.3"/>
    </reaction>
</comment>
<comment type="cofactor">
    <cofactor evidence="8">
        <name>Mg(2+)</name>
        <dbReference type="ChEBI" id="CHEBI:18420"/>
    </cofactor>
</comment>
<evidence type="ECO:0000256" key="1">
    <source>
        <dbReference type="ARBA" id="ARBA00022485"/>
    </source>
</evidence>
<dbReference type="Pfam" id="PF04055">
    <property type="entry name" value="Radical_SAM"/>
    <property type="match status" value="1"/>
</dbReference>
<feature type="domain" description="Radical SAM core" evidence="9">
    <location>
        <begin position="16"/>
        <end position="221"/>
    </location>
</feature>
<dbReference type="PIRSF" id="PIRSF000370">
    <property type="entry name" value="QueE"/>
    <property type="match status" value="1"/>
</dbReference>
<dbReference type="SUPFAM" id="SSF102114">
    <property type="entry name" value="Radical SAM enzymes"/>
    <property type="match status" value="1"/>
</dbReference>
<feature type="binding site" evidence="8">
    <location>
        <position position="36"/>
    </location>
    <ligand>
        <name>[4Fe-4S] cluster</name>
        <dbReference type="ChEBI" id="CHEBI:49883"/>
        <note>4Fe-4S-S-AdoMet</note>
    </ligand>
</feature>
<protein>
    <recommendedName>
        <fullName evidence="8">7-carboxy-7-deazaguanine synthase</fullName>
        <shortName evidence="8">CDG synthase</shortName>
        <ecNumber evidence="8">4.3.99.3</ecNumber>
    </recommendedName>
    <alternativeName>
        <fullName evidence="8">Queuosine biosynthesis protein QueE</fullName>
    </alternativeName>
</protein>
<keyword evidence="3 8" id="KW-0479">Metal-binding</keyword>
<comment type="cofactor">
    <cofactor evidence="8">
        <name>S-adenosyl-L-methionine</name>
        <dbReference type="ChEBI" id="CHEBI:59789"/>
    </cofactor>
    <text evidence="8">Binds 1 S-adenosyl-L-methionine per subunit.</text>
</comment>
<evidence type="ECO:0000313" key="11">
    <source>
        <dbReference type="Proteomes" id="UP000187735"/>
    </source>
</evidence>
<evidence type="ECO:0000256" key="6">
    <source>
        <dbReference type="ARBA" id="ARBA00023014"/>
    </source>
</evidence>
<dbReference type="STRING" id="1891926.Fuma_05302"/>
<feature type="binding site" evidence="8">
    <location>
        <position position="70"/>
    </location>
    <ligand>
        <name>substrate</name>
    </ligand>
</feature>
<feature type="binding site" evidence="8">
    <location>
        <position position="33"/>
    </location>
    <ligand>
        <name>[4Fe-4S] cluster</name>
        <dbReference type="ChEBI" id="CHEBI:49883"/>
        <note>4Fe-4S-S-AdoMet</note>
    </ligand>
</feature>
<feature type="binding site" evidence="8">
    <location>
        <position position="72"/>
    </location>
    <ligand>
        <name>S-adenosyl-L-methionine</name>
        <dbReference type="ChEBI" id="CHEBI:59789"/>
    </ligand>
</feature>
<dbReference type="PANTHER" id="PTHR42836:SF1">
    <property type="entry name" value="7-CARBOXY-7-DEAZAGUANINE SYNTHASE"/>
    <property type="match status" value="1"/>
</dbReference>
<evidence type="ECO:0000256" key="2">
    <source>
        <dbReference type="ARBA" id="ARBA00022691"/>
    </source>
</evidence>
<dbReference type="EMBL" id="CP017641">
    <property type="protein sequence ID" value="APZ95643.1"/>
    <property type="molecule type" value="Genomic_DNA"/>
</dbReference>
<organism evidence="10 11">
    <name type="scientific">Fuerstiella marisgermanici</name>
    <dbReference type="NCBI Taxonomy" id="1891926"/>
    <lineage>
        <taxon>Bacteria</taxon>
        <taxon>Pseudomonadati</taxon>
        <taxon>Planctomycetota</taxon>
        <taxon>Planctomycetia</taxon>
        <taxon>Planctomycetales</taxon>
        <taxon>Planctomycetaceae</taxon>
        <taxon>Fuerstiella</taxon>
    </lineage>
</organism>
<dbReference type="InterPro" id="IPR007197">
    <property type="entry name" value="rSAM"/>
</dbReference>
<gene>
    <name evidence="8 10" type="primary">queE</name>
    <name evidence="10" type="ORF">Fuma_05302</name>
</gene>
<keyword evidence="7 8" id="KW-0456">Lyase</keyword>
<comment type="caution">
    <text evidence="8">Lacks conserved residue(s) required for the propagation of feature annotation.</text>
</comment>
<dbReference type="GO" id="GO:0051539">
    <property type="term" value="F:4 iron, 4 sulfur cluster binding"/>
    <property type="evidence" value="ECO:0007669"/>
    <property type="project" value="UniProtKB-UniRule"/>
</dbReference>
<dbReference type="Proteomes" id="UP000187735">
    <property type="component" value="Chromosome"/>
</dbReference>
<dbReference type="RefSeq" id="WP_077026781.1">
    <property type="nucleotide sequence ID" value="NZ_CP017641.1"/>
</dbReference>
<keyword evidence="11" id="KW-1185">Reference proteome</keyword>
<dbReference type="EC" id="4.3.99.3" evidence="8"/>
<comment type="pathway">
    <text evidence="8">Purine metabolism; 7-cyano-7-deazaguanine biosynthesis.</text>
</comment>
<dbReference type="PROSITE" id="PS51918">
    <property type="entry name" value="RADICAL_SAM"/>
    <property type="match status" value="1"/>
</dbReference>
<dbReference type="OrthoDB" id="9792276at2"/>
<accession>A0A1P8WNK4</accession>
<dbReference type="KEGG" id="fmr:Fuma_05302"/>
<reference evidence="10 11" key="1">
    <citation type="journal article" date="2016" name="Front. Microbiol.">
        <title>Fuerstia marisgermanicae gen. nov., sp. nov., an Unusual Member of the Phylum Planctomycetes from the German Wadden Sea.</title>
        <authorList>
            <person name="Kohn T."/>
            <person name="Heuer A."/>
            <person name="Jogler M."/>
            <person name="Vollmers J."/>
            <person name="Boedeker C."/>
            <person name="Bunk B."/>
            <person name="Rast P."/>
            <person name="Borchert D."/>
            <person name="Glockner I."/>
            <person name="Freese H.M."/>
            <person name="Klenk H.P."/>
            <person name="Overmann J."/>
            <person name="Kaster A.K."/>
            <person name="Rohde M."/>
            <person name="Wiegand S."/>
            <person name="Jogler C."/>
        </authorList>
    </citation>
    <scope>NUCLEOTIDE SEQUENCE [LARGE SCALE GENOMIC DNA]</scope>
    <source>
        <strain evidence="10 11">NH11</strain>
    </source>
</reference>
<evidence type="ECO:0000313" key="10">
    <source>
        <dbReference type="EMBL" id="APZ95643.1"/>
    </source>
</evidence>
<feature type="binding site" evidence="8">
    <location>
        <position position="29"/>
    </location>
    <ligand>
        <name>[4Fe-4S] cluster</name>
        <dbReference type="ChEBI" id="CHEBI:49883"/>
        <note>4Fe-4S-S-AdoMet</note>
    </ligand>
</feature>
<comment type="cofactor">
    <cofactor evidence="8">
        <name>[4Fe-4S] cluster</name>
        <dbReference type="ChEBI" id="CHEBI:49883"/>
    </cofactor>
    <text evidence="8">Binds 1 [4Fe-4S] cluster. The cluster is coordinated with 3 cysteines and an exchangeable S-adenosyl-L-methionine.</text>
</comment>
<keyword evidence="1 8" id="KW-0004">4Fe-4S</keyword>
<dbReference type="GO" id="GO:0016840">
    <property type="term" value="F:carbon-nitrogen lyase activity"/>
    <property type="evidence" value="ECO:0007669"/>
    <property type="project" value="UniProtKB-UniRule"/>
</dbReference>
<keyword evidence="4 8" id="KW-0460">Magnesium</keyword>
<keyword evidence="2 8" id="KW-0949">S-adenosyl-L-methionine</keyword>
<keyword evidence="5 8" id="KW-0408">Iron</keyword>
<dbReference type="HAMAP" id="MF_00917">
    <property type="entry name" value="QueE"/>
    <property type="match status" value="1"/>
</dbReference>
<feature type="binding site" evidence="8">
    <location>
        <begin position="35"/>
        <end position="37"/>
    </location>
    <ligand>
        <name>S-adenosyl-L-methionine</name>
        <dbReference type="ChEBI" id="CHEBI:59789"/>
    </ligand>
</feature>
<evidence type="ECO:0000256" key="8">
    <source>
        <dbReference type="HAMAP-Rule" id="MF_00917"/>
    </source>
</evidence>
<dbReference type="GO" id="GO:0008616">
    <property type="term" value="P:tRNA queuosine(34) biosynthetic process"/>
    <property type="evidence" value="ECO:0007669"/>
    <property type="project" value="UniProtKB-UniRule"/>
</dbReference>
<dbReference type="PANTHER" id="PTHR42836">
    <property type="entry name" value="7-CARBOXY-7-DEAZAGUANINE SYNTHASE"/>
    <property type="match status" value="1"/>
</dbReference>
<keyword evidence="8" id="KW-0671">Queuosine biosynthesis</keyword>
<evidence type="ECO:0000259" key="9">
    <source>
        <dbReference type="PROSITE" id="PS51918"/>
    </source>
</evidence>
<evidence type="ECO:0000256" key="5">
    <source>
        <dbReference type="ARBA" id="ARBA00023004"/>
    </source>
</evidence>
<evidence type="ECO:0000256" key="3">
    <source>
        <dbReference type="ARBA" id="ARBA00022723"/>
    </source>
</evidence>
<keyword evidence="6 8" id="KW-0411">Iron-sulfur</keyword>
<name>A0A1P8WNK4_9PLAN</name>
<dbReference type="Gene3D" id="3.20.20.70">
    <property type="entry name" value="Aldolase class I"/>
    <property type="match status" value="1"/>
</dbReference>
<evidence type="ECO:0000256" key="4">
    <source>
        <dbReference type="ARBA" id="ARBA00022842"/>
    </source>
</evidence>
<dbReference type="GO" id="GO:1904047">
    <property type="term" value="F:S-adenosyl-L-methionine binding"/>
    <property type="evidence" value="ECO:0007669"/>
    <property type="project" value="UniProtKB-UniRule"/>
</dbReference>
<sequence length="225" mass="25295">MFISETYESFQGEGPFAETSSLFIRTSGCNLRCSFCDTPYTSWHPEGDQVSLEELAAQIAASTAPHVVLTGGEPMLAPQLSELTDICRTAEKVITIETAGTVDRSVECDLMAISPKLRNSTPDDAVWSIRHEETRHQPAVIRSLFARYDSILKFVIDVDADVAEVEEYLTEFPQVERSKVWLMPQARTREELSEKTDWVRTAAESHGFQFSSRLHVEKFGNMRGV</sequence>
<dbReference type="InterPro" id="IPR058240">
    <property type="entry name" value="rSAM_sf"/>
</dbReference>
<comment type="similarity">
    <text evidence="8">Belongs to the radical SAM superfamily. 7-carboxy-7-deazaguanine synthase family.</text>
</comment>
<feature type="binding site" evidence="8">
    <location>
        <begin position="10"/>
        <end position="12"/>
    </location>
    <ligand>
        <name>substrate</name>
    </ligand>
</feature>
<comment type="subunit">
    <text evidence="8">Homodimer.</text>
</comment>
<dbReference type="GO" id="GO:0000287">
    <property type="term" value="F:magnesium ion binding"/>
    <property type="evidence" value="ECO:0007669"/>
    <property type="project" value="UniProtKB-UniRule"/>
</dbReference>